<feature type="compositionally biased region" description="Basic and acidic residues" evidence="1">
    <location>
        <begin position="191"/>
        <end position="203"/>
    </location>
</feature>
<proteinExistence type="predicted"/>
<comment type="caution">
    <text evidence="2">The sequence shown here is derived from an EMBL/GenBank/DDBJ whole genome shotgun (WGS) entry which is preliminary data.</text>
</comment>
<feature type="compositionally biased region" description="Gly residues" evidence="1">
    <location>
        <begin position="162"/>
        <end position="175"/>
    </location>
</feature>
<dbReference type="Proteomes" id="UP001292094">
    <property type="component" value="Unassembled WGS sequence"/>
</dbReference>
<organism evidence="2 3">
    <name type="scientific">Petrolisthes manimaculis</name>
    <dbReference type="NCBI Taxonomy" id="1843537"/>
    <lineage>
        <taxon>Eukaryota</taxon>
        <taxon>Metazoa</taxon>
        <taxon>Ecdysozoa</taxon>
        <taxon>Arthropoda</taxon>
        <taxon>Crustacea</taxon>
        <taxon>Multicrustacea</taxon>
        <taxon>Malacostraca</taxon>
        <taxon>Eumalacostraca</taxon>
        <taxon>Eucarida</taxon>
        <taxon>Decapoda</taxon>
        <taxon>Pleocyemata</taxon>
        <taxon>Anomura</taxon>
        <taxon>Galatheoidea</taxon>
        <taxon>Porcellanidae</taxon>
        <taxon>Petrolisthes</taxon>
    </lineage>
</organism>
<sequence length="228" mass="23572">MEGGGGFVRAGLLGLTQGVSLHDPLRLHALHTQASDSVKDGTTTSLLRPLTDYPHLPLLPFTAPPFLPPHLDPRLPFTPSAFHPLHTHTHDPTGPHIRTHDPHSKLPGPPSLSGSAFSPLPAKTAKLEDGVCSTSSIPCSSAGLFSPALLASLDPRTAFLTGGGGGGGGGGGIGGVLDDRRDSPSPRGSHGSRESPGHARDTDTPNSTSDDTKGKTKWVGWLVGWLAD</sequence>
<feature type="compositionally biased region" description="Basic and acidic residues" evidence="1">
    <location>
        <begin position="88"/>
        <end position="104"/>
    </location>
</feature>
<dbReference type="AlphaFoldDB" id="A0AAE1NU10"/>
<evidence type="ECO:0000256" key="1">
    <source>
        <dbReference type="SAM" id="MobiDB-lite"/>
    </source>
</evidence>
<evidence type="ECO:0000313" key="3">
    <source>
        <dbReference type="Proteomes" id="UP001292094"/>
    </source>
</evidence>
<gene>
    <name evidence="2" type="ORF">Pmani_032085</name>
</gene>
<feature type="region of interest" description="Disordered" evidence="1">
    <location>
        <begin position="86"/>
        <end position="120"/>
    </location>
</feature>
<name>A0AAE1NU10_9EUCA</name>
<protein>
    <submittedName>
        <fullName evidence="2">Uncharacterized protein</fullName>
    </submittedName>
</protein>
<evidence type="ECO:0000313" key="2">
    <source>
        <dbReference type="EMBL" id="KAK4295347.1"/>
    </source>
</evidence>
<reference evidence="2" key="1">
    <citation type="submission" date="2023-11" db="EMBL/GenBank/DDBJ databases">
        <title>Genome assemblies of two species of porcelain crab, Petrolisthes cinctipes and Petrolisthes manimaculis (Anomura: Porcellanidae).</title>
        <authorList>
            <person name="Angst P."/>
        </authorList>
    </citation>
    <scope>NUCLEOTIDE SEQUENCE</scope>
    <source>
        <strain evidence="2">PB745_02</strain>
        <tissue evidence="2">Gill</tissue>
    </source>
</reference>
<feature type="region of interest" description="Disordered" evidence="1">
    <location>
        <begin position="162"/>
        <end position="215"/>
    </location>
</feature>
<keyword evidence="3" id="KW-1185">Reference proteome</keyword>
<accession>A0AAE1NU10</accession>
<feature type="compositionally biased region" description="Low complexity" evidence="1">
    <location>
        <begin position="111"/>
        <end position="120"/>
    </location>
</feature>
<dbReference type="EMBL" id="JAWZYT010004098">
    <property type="protein sequence ID" value="KAK4295347.1"/>
    <property type="molecule type" value="Genomic_DNA"/>
</dbReference>